<evidence type="ECO:0000313" key="2">
    <source>
        <dbReference type="Proteomes" id="UP000317728"/>
    </source>
</evidence>
<reference evidence="1 2" key="1">
    <citation type="submission" date="2019-06" db="EMBL/GenBank/DDBJ databases">
        <title>Whole geneome sequnce of Mycobacteroides chelonae M77 isolated from bovine milk from Meghalaya, India.</title>
        <authorList>
            <person name="Vise E."/>
            <person name="Das S."/>
            <person name="Garg A."/>
            <person name="Ghatak S."/>
            <person name="Shakuntala I."/>
            <person name="Milton A.A.P."/>
            <person name="Karam A."/>
            <person name="Sanjukta R."/>
            <person name="Puro K."/>
            <person name="Sen A."/>
        </authorList>
    </citation>
    <scope>NUCLEOTIDE SEQUENCE [LARGE SCALE GENOMIC DNA]</scope>
    <source>
        <strain evidence="1 2">M77</strain>
    </source>
</reference>
<dbReference type="RefSeq" id="WP_070948919.1">
    <property type="nucleotide sequence ID" value="NZ_CP041150.1"/>
</dbReference>
<evidence type="ECO:0000313" key="1">
    <source>
        <dbReference type="EMBL" id="QDF68756.1"/>
    </source>
</evidence>
<protein>
    <submittedName>
        <fullName evidence="1">Uncharacterized protein</fullName>
    </submittedName>
</protein>
<dbReference type="Proteomes" id="UP000317728">
    <property type="component" value="Chromosome"/>
</dbReference>
<organism evidence="1 2">
    <name type="scientific">Mycobacteroides chelonae</name>
    <name type="common">Mycobacterium chelonae</name>
    <dbReference type="NCBI Taxonomy" id="1774"/>
    <lineage>
        <taxon>Bacteria</taxon>
        <taxon>Bacillati</taxon>
        <taxon>Actinomycetota</taxon>
        <taxon>Actinomycetes</taxon>
        <taxon>Mycobacteriales</taxon>
        <taxon>Mycobacteriaceae</taxon>
        <taxon>Mycobacteroides</taxon>
    </lineage>
</organism>
<accession>A0AB73TW01</accession>
<proteinExistence type="predicted"/>
<sequence length="68" mass="7396">MAFNAYPGIRRLRCAVQLRQGHRTGLHAVDLDTALSIDDTAAAIAGAATEADRLRVFFEFLRGARPPS</sequence>
<name>A0AB73TW01_MYCCH</name>
<dbReference type="EMBL" id="CP041150">
    <property type="protein sequence ID" value="QDF68756.1"/>
    <property type="molecule type" value="Genomic_DNA"/>
</dbReference>
<gene>
    <name evidence="1" type="ORF">FJK96_00175</name>
</gene>
<dbReference type="AlphaFoldDB" id="A0AB73TW01"/>